<dbReference type="InterPro" id="IPR005195">
    <property type="entry name" value="Glyco_hydro_65_M"/>
</dbReference>
<dbReference type="SUPFAM" id="SSF48208">
    <property type="entry name" value="Six-hairpin glycosidases"/>
    <property type="match status" value="1"/>
</dbReference>
<dbReference type="KEGG" id="mdr:MDOR_02980"/>
<evidence type="ECO:0000313" key="2">
    <source>
        <dbReference type="EMBL" id="BBZ06129.1"/>
    </source>
</evidence>
<dbReference type="GO" id="GO:0005975">
    <property type="term" value="P:carbohydrate metabolic process"/>
    <property type="evidence" value="ECO:0007669"/>
    <property type="project" value="InterPro"/>
</dbReference>
<feature type="domain" description="Glycoside hydrolase family 65 central catalytic" evidence="1">
    <location>
        <begin position="1"/>
        <end position="55"/>
    </location>
</feature>
<dbReference type="EMBL" id="AP022605">
    <property type="protein sequence ID" value="BBZ06129.1"/>
    <property type="molecule type" value="Genomic_DNA"/>
</dbReference>
<dbReference type="Proteomes" id="UP000467201">
    <property type="component" value="Chromosome"/>
</dbReference>
<accession>A0A7I7VLF3</accession>
<dbReference type="PANTHER" id="PTHR11051:SF8">
    <property type="entry name" value="PROTEIN-GLUCOSYLGALACTOSYLHYDROXYLYSINE GLUCOSIDASE"/>
    <property type="match status" value="1"/>
</dbReference>
<proteinExistence type="predicted"/>
<dbReference type="GO" id="GO:0004553">
    <property type="term" value="F:hydrolase activity, hydrolyzing O-glycosyl compounds"/>
    <property type="evidence" value="ECO:0007669"/>
    <property type="project" value="TreeGrafter"/>
</dbReference>
<organism evidence="2 3">
    <name type="scientific">Mycolicibacterium doricum</name>
    <dbReference type="NCBI Taxonomy" id="126673"/>
    <lineage>
        <taxon>Bacteria</taxon>
        <taxon>Bacillati</taxon>
        <taxon>Actinomycetota</taxon>
        <taxon>Actinomycetes</taxon>
        <taxon>Mycobacteriales</taxon>
        <taxon>Mycobacteriaceae</taxon>
        <taxon>Mycolicibacterium</taxon>
    </lineage>
</organism>
<dbReference type="InterPro" id="IPR012341">
    <property type="entry name" value="6hp_glycosidase-like_sf"/>
</dbReference>
<protein>
    <recommendedName>
        <fullName evidence="1">Glycoside hydrolase family 65 central catalytic domain-containing protein</fullName>
    </recommendedName>
</protein>
<name>A0A7I7VLF3_9MYCO</name>
<gene>
    <name evidence="2" type="ORF">MDOR_02980</name>
</gene>
<dbReference type="InterPro" id="IPR008928">
    <property type="entry name" value="6-hairpin_glycosidase_sf"/>
</dbReference>
<evidence type="ECO:0000259" key="1">
    <source>
        <dbReference type="Pfam" id="PF03632"/>
    </source>
</evidence>
<dbReference type="Gene3D" id="1.50.10.10">
    <property type="match status" value="1"/>
</dbReference>
<sequence length="57" mass="6722">MWHFYQVTGDLTYLADYGVELLVEIVRFWVSRTTYDESTDRYRILGVIGPDEFHSGC</sequence>
<dbReference type="AlphaFoldDB" id="A0A7I7VLF3"/>
<dbReference type="PANTHER" id="PTHR11051">
    <property type="entry name" value="GLYCOSYL HYDROLASE-RELATED"/>
    <property type="match status" value="1"/>
</dbReference>
<dbReference type="Pfam" id="PF03632">
    <property type="entry name" value="Glyco_hydro_65m"/>
    <property type="match status" value="1"/>
</dbReference>
<evidence type="ECO:0000313" key="3">
    <source>
        <dbReference type="Proteomes" id="UP000467201"/>
    </source>
</evidence>
<reference evidence="2 3" key="1">
    <citation type="journal article" date="2019" name="Emerg. Microbes Infect.">
        <title>Comprehensive subspecies identification of 175 nontuberculous mycobacteria species based on 7547 genomic profiles.</title>
        <authorList>
            <person name="Matsumoto Y."/>
            <person name="Kinjo T."/>
            <person name="Motooka D."/>
            <person name="Nabeya D."/>
            <person name="Jung N."/>
            <person name="Uechi K."/>
            <person name="Horii T."/>
            <person name="Iida T."/>
            <person name="Fujita J."/>
            <person name="Nakamura S."/>
        </authorList>
    </citation>
    <scope>NUCLEOTIDE SEQUENCE [LARGE SCALE GENOMIC DNA]</scope>
    <source>
        <strain evidence="2 3">JCM 12405</strain>
    </source>
</reference>